<comment type="subcellular location">
    <subcellularLocation>
        <location evidence="1">Membrane</location>
        <topology evidence="1">Multi-pass membrane protein</topology>
    </subcellularLocation>
</comment>
<dbReference type="PANTHER" id="PTHR45820">
    <property type="entry name" value="FI23527P1"/>
    <property type="match status" value="1"/>
</dbReference>
<evidence type="ECO:0000256" key="7">
    <source>
        <dbReference type="ARBA" id="ARBA00023136"/>
    </source>
</evidence>
<dbReference type="InterPro" id="IPR027469">
    <property type="entry name" value="Cation_efflux_TMD_sf"/>
</dbReference>
<organism evidence="11 12">
    <name type="scientific">Lachnellula suecica</name>
    <dbReference type="NCBI Taxonomy" id="602035"/>
    <lineage>
        <taxon>Eukaryota</taxon>
        <taxon>Fungi</taxon>
        <taxon>Dikarya</taxon>
        <taxon>Ascomycota</taxon>
        <taxon>Pezizomycotina</taxon>
        <taxon>Leotiomycetes</taxon>
        <taxon>Helotiales</taxon>
        <taxon>Lachnaceae</taxon>
        <taxon>Lachnellula</taxon>
    </lineage>
</organism>
<dbReference type="OrthoDB" id="9944568at2759"/>
<sequence>LTCVNQVGFYTHSLALIADAFHYMNDLIGFIVALAALKVSQRSTFPKTLSFGWQRAQLLGAFFNGVFLVALGVSIFLQSVERFISLQRVENPKLMLIMGCIGLTLNIISAIFLHEHDSPRSDEAGGGQYASVMQVTQLTTEVQHHENHRHNVEICGKGGHNHDLGMMGVLIHVITDAMNNVGVIIAATVIWQTKFAARYYADPGVSMGTSFLIILSALPLVKHSGSVLLQSVPLGVNLEDVKHDLEQIPGILSVHELHAWRLSQHKAIASAHVVTSKEGVRGFMNQAKLIGECLHAYGIHSATLQPECATGPLLESGDDGESSLVRQRSGKSVCQITCGELCEDLTCCG</sequence>
<dbReference type="InterPro" id="IPR002524">
    <property type="entry name" value="Cation_efflux"/>
</dbReference>
<dbReference type="Proteomes" id="UP000469558">
    <property type="component" value="Unassembled WGS sequence"/>
</dbReference>
<evidence type="ECO:0000256" key="1">
    <source>
        <dbReference type="ARBA" id="ARBA00004141"/>
    </source>
</evidence>
<keyword evidence="7 8" id="KW-0472">Membrane</keyword>
<dbReference type="Gene3D" id="1.20.1510.10">
    <property type="entry name" value="Cation efflux protein transmembrane domain"/>
    <property type="match status" value="1"/>
</dbReference>
<dbReference type="PANTHER" id="PTHR45820:SF5">
    <property type="entry name" value="DIFFUSION FACILITATOR FAMILY METAL ION TRANSPORTER, PUTATIVE-RELATED"/>
    <property type="match status" value="1"/>
</dbReference>
<feature type="domain" description="Cation efflux protein cytoplasmic" evidence="10">
    <location>
        <begin position="235"/>
        <end position="278"/>
    </location>
</feature>
<dbReference type="InterPro" id="IPR027470">
    <property type="entry name" value="Cation_efflux_CTD"/>
</dbReference>
<evidence type="ECO:0000313" key="12">
    <source>
        <dbReference type="Proteomes" id="UP000469558"/>
    </source>
</evidence>
<evidence type="ECO:0000259" key="9">
    <source>
        <dbReference type="Pfam" id="PF01545"/>
    </source>
</evidence>
<evidence type="ECO:0000256" key="3">
    <source>
        <dbReference type="ARBA" id="ARBA00022448"/>
    </source>
</evidence>
<proteinExistence type="inferred from homology"/>
<feature type="transmembrane region" description="Helical" evidence="8">
    <location>
        <begin position="20"/>
        <end position="37"/>
    </location>
</feature>
<dbReference type="InterPro" id="IPR058533">
    <property type="entry name" value="Cation_efflux_TM"/>
</dbReference>
<dbReference type="Pfam" id="PF16916">
    <property type="entry name" value="ZT_dimer"/>
    <property type="match status" value="1"/>
</dbReference>
<feature type="transmembrane region" description="Helical" evidence="8">
    <location>
        <begin position="58"/>
        <end position="79"/>
    </location>
</feature>
<feature type="domain" description="Cation efflux protein transmembrane" evidence="9">
    <location>
        <begin position="7"/>
        <end position="229"/>
    </location>
</feature>
<dbReference type="GO" id="GO:0005385">
    <property type="term" value="F:zinc ion transmembrane transporter activity"/>
    <property type="evidence" value="ECO:0007669"/>
    <property type="project" value="TreeGrafter"/>
</dbReference>
<evidence type="ECO:0000256" key="2">
    <source>
        <dbReference type="ARBA" id="ARBA00008873"/>
    </source>
</evidence>
<dbReference type="GO" id="GO:0016020">
    <property type="term" value="C:membrane"/>
    <property type="evidence" value="ECO:0007669"/>
    <property type="project" value="UniProtKB-SubCell"/>
</dbReference>
<protein>
    <submittedName>
        <fullName evidence="11">Zinc/cadmium resistance protein</fullName>
    </submittedName>
</protein>
<evidence type="ECO:0000259" key="10">
    <source>
        <dbReference type="Pfam" id="PF16916"/>
    </source>
</evidence>
<comment type="caution">
    <text evidence="11">The sequence shown here is derived from an EMBL/GenBank/DDBJ whole genome shotgun (WGS) entry which is preliminary data.</text>
</comment>
<reference evidence="11 12" key="1">
    <citation type="submission" date="2018-05" db="EMBL/GenBank/DDBJ databases">
        <title>Genome sequencing and assembly of the regulated plant pathogen Lachnellula willkommii and related sister species for the development of diagnostic species identification markers.</title>
        <authorList>
            <person name="Giroux E."/>
            <person name="Bilodeau G."/>
        </authorList>
    </citation>
    <scope>NUCLEOTIDE SEQUENCE [LARGE SCALE GENOMIC DNA]</scope>
    <source>
        <strain evidence="11 12">CBS 268.59</strain>
    </source>
</reference>
<dbReference type="GO" id="GO:0006882">
    <property type="term" value="P:intracellular zinc ion homeostasis"/>
    <property type="evidence" value="ECO:0007669"/>
    <property type="project" value="TreeGrafter"/>
</dbReference>
<gene>
    <name evidence="11" type="primary">ZRC1</name>
    <name evidence="11" type="ORF">LSUE1_G007281</name>
</gene>
<keyword evidence="6 8" id="KW-1133">Transmembrane helix</keyword>
<keyword evidence="4 8" id="KW-0812">Transmembrane</keyword>
<dbReference type="SUPFAM" id="SSF161111">
    <property type="entry name" value="Cation efflux protein transmembrane domain-like"/>
    <property type="match status" value="1"/>
</dbReference>
<feature type="transmembrane region" description="Helical" evidence="8">
    <location>
        <begin position="94"/>
        <end position="113"/>
    </location>
</feature>
<comment type="similarity">
    <text evidence="2">Belongs to the cation diffusion facilitator (CDF) transporter (TC 2.A.4) family. SLC30A subfamily.</text>
</comment>
<dbReference type="NCBIfam" id="TIGR01297">
    <property type="entry name" value="CDF"/>
    <property type="match status" value="1"/>
</dbReference>
<feature type="transmembrane region" description="Helical" evidence="8">
    <location>
        <begin position="169"/>
        <end position="191"/>
    </location>
</feature>
<evidence type="ECO:0000256" key="6">
    <source>
        <dbReference type="ARBA" id="ARBA00022989"/>
    </source>
</evidence>
<dbReference type="Pfam" id="PF01545">
    <property type="entry name" value="Cation_efflux"/>
    <property type="match status" value="1"/>
</dbReference>
<keyword evidence="12" id="KW-1185">Reference proteome</keyword>
<evidence type="ECO:0000256" key="4">
    <source>
        <dbReference type="ARBA" id="ARBA00022692"/>
    </source>
</evidence>
<keyword evidence="5" id="KW-0862">Zinc</keyword>
<keyword evidence="3" id="KW-0813">Transport</keyword>
<dbReference type="AlphaFoldDB" id="A0A8T9BX64"/>
<evidence type="ECO:0000256" key="5">
    <source>
        <dbReference type="ARBA" id="ARBA00022833"/>
    </source>
</evidence>
<evidence type="ECO:0000313" key="11">
    <source>
        <dbReference type="EMBL" id="TVY67430.1"/>
    </source>
</evidence>
<evidence type="ECO:0000256" key="8">
    <source>
        <dbReference type="SAM" id="Phobius"/>
    </source>
</evidence>
<accession>A0A8T9BX64</accession>
<feature type="non-terminal residue" evidence="11">
    <location>
        <position position="1"/>
    </location>
</feature>
<dbReference type="EMBL" id="QGMK01001567">
    <property type="protein sequence ID" value="TVY67430.1"/>
    <property type="molecule type" value="Genomic_DNA"/>
</dbReference>
<name>A0A8T9BX64_9HELO</name>